<sequence>MPDPFNADRNRLPDPHRDFAGVNNSDGIGKRAFKAIAKLWTPRGTTAEEPAATVARYALRLIDRLTGRAVSADEILLRDMSNFDALAGWNAIKPSAANDLNSAPQRLYWTMNHLNWNRQNSLPPVIRTLTVGDSWATNCVSLLRAVLGTAGTVKMSSQVALNGTAVLSAHYSEYTLTPFGGRTITLSTNTSSFATFGLNGDGTGKLPVGRFAMVAYEGAAAGSFTVQYETAAGAWTALATVNCNSVATSGLQVWESAAFGPISTRIRVVWASGTPKILAAGITNLSQNNPVVATSRQGVVDCDVSIGGCTMAQMAQTTQSNWDTLLGWLKPDVIFFREKAEVDLAAWVPDFLTVITRIRTARPECDLVLIGRHLTDDGSEPRNASIDAYMRAFAADADNSATFVDIKAVMPATIQQAKNMLIHRAAPGEVHTAYYGDVLISQAVFDYFQPVRRFLHDTQGNFASGPQWYGRGVTSVPNFDFPIYFDGSLGNGTGLSFSDMGQGTVNANPVNVIWQYGTSSDWRASGLAFRRGSQDYTNINSAGQWIMGQVGLTISARQPTGRVEAHSGTAGMIALCASGITGQTANLFEMRTGASGASNGTVASRFDQTGNLKFENVGLGVSLKTGANARIGTGVALVAGVATVANTSITANTHIDITKTAHGGTGGDSYLVTKTAGASFTITAINANGATVTTDTSTFDWMLTERQ</sequence>
<dbReference type="InterPro" id="IPR056204">
    <property type="entry name" value="K1-lyase_C"/>
</dbReference>
<dbReference type="Pfam" id="PF24146">
    <property type="entry name" value="K1-lyase_C"/>
    <property type="match status" value="1"/>
</dbReference>
<evidence type="ECO:0000256" key="1">
    <source>
        <dbReference type="SAM" id="MobiDB-lite"/>
    </source>
</evidence>
<feature type="compositionally biased region" description="Basic and acidic residues" evidence="1">
    <location>
        <begin position="1"/>
        <end position="19"/>
    </location>
</feature>
<feature type="region of interest" description="Disordered" evidence="1">
    <location>
        <begin position="1"/>
        <end position="23"/>
    </location>
</feature>
<keyword evidence="4" id="KW-1185">Reference proteome</keyword>
<protein>
    <recommendedName>
        <fullName evidence="2">K1 capsule-specific polysaccharide lyase C-terminal domain-containing protein</fullName>
    </recommendedName>
</protein>
<feature type="domain" description="K1 capsule-specific polysaccharide lyase C-terminal" evidence="2">
    <location>
        <begin position="628"/>
        <end position="703"/>
    </location>
</feature>
<reference evidence="3 4" key="1">
    <citation type="submission" date="2022-10" db="EMBL/GenBank/DDBJ databases">
        <title>Luteolibacter flavescens strain MCCC 1K03193, whole genome shotgun sequencing project.</title>
        <authorList>
            <person name="Zhao G."/>
            <person name="Shen L."/>
        </authorList>
    </citation>
    <scope>NUCLEOTIDE SEQUENCE [LARGE SCALE GENOMIC DNA]</scope>
    <source>
        <strain evidence="3 4">MCCC 1K03193</strain>
    </source>
</reference>
<dbReference type="SUPFAM" id="SSF52266">
    <property type="entry name" value="SGNH hydrolase"/>
    <property type="match status" value="1"/>
</dbReference>
<evidence type="ECO:0000313" key="3">
    <source>
        <dbReference type="EMBL" id="MCW1885514.1"/>
    </source>
</evidence>
<name>A0ABT3FQP5_9BACT</name>
<evidence type="ECO:0000313" key="4">
    <source>
        <dbReference type="Proteomes" id="UP001207930"/>
    </source>
</evidence>
<gene>
    <name evidence="3" type="ORF">OKA04_12310</name>
</gene>
<dbReference type="EMBL" id="JAPDDS010000006">
    <property type="protein sequence ID" value="MCW1885514.1"/>
    <property type="molecule type" value="Genomic_DNA"/>
</dbReference>
<comment type="caution">
    <text evidence="3">The sequence shown here is derived from an EMBL/GenBank/DDBJ whole genome shotgun (WGS) entry which is preliminary data.</text>
</comment>
<dbReference type="Proteomes" id="UP001207930">
    <property type="component" value="Unassembled WGS sequence"/>
</dbReference>
<evidence type="ECO:0000259" key="2">
    <source>
        <dbReference type="Pfam" id="PF24146"/>
    </source>
</evidence>
<organism evidence="3 4">
    <name type="scientific">Luteolibacter flavescens</name>
    <dbReference type="NCBI Taxonomy" id="1859460"/>
    <lineage>
        <taxon>Bacteria</taxon>
        <taxon>Pseudomonadati</taxon>
        <taxon>Verrucomicrobiota</taxon>
        <taxon>Verrucomicrobiia</taxon>
        <taxon>Verrucomicrobiales</taxon>
        <taxon>Verrucomicrobiaceae</taxon>
        <taxon>Luteolibacter</taxon>
    </lineage>
</organism>
<proteinExistence type="predicted"/>
<dbReference type="RefSeq" id="WP_264501471.1">
    <property type="nucleotide sequence ID" value="NZ_JAPDDS010000006.1"/>
</dbReference>
<accession>A0ABT3FQP5</accession>